<reference evidence="4 5" key="1">
    <citation type="journal article" date="2010" name="Nature">
        <title>Genome sequencing and analysis of the model grass Brachypodium distachyon.</title>
        <authorList>
            <consortium name="International Brachypodium Initiative"/>
        </authorList>
    </citation>
    <scope>NUCLEOTIDE SEQUENCE [LARGE SCALE GENOMIC DNA]</scope>
    <source>
        <strain evidence="4 5">Bd21</strain>
    </source>
</reference>
<dbReference type="InterPro" id="IPR052957">
    <property type="entry name" value="Auxin_embryo_med"/>
</dbReference>
<dbReference type="InParanoid" id="A0A2K2CR10"/>
<reference evidence="4" key="2">
    <citation type="submission" date="2017-06" db="EMBL/GenBank/DDBJ databases">
        <title>WGS assembly of Brachypodium distachyon.</title>
        <authorList>
            <consortium name="The International Brachypodium Initiative"/>
            <person name="Lucas S."/>
            <person name="Harmon-Smith M."/>
            <person name="Lail K."/>
            <person name="Tice H."/>
            <person name="Grimwood J."/>
            <person name="Bruce D."/>
            <person name="Barry K."/>
            <person name="Shu S."/>
            <person name="Lindquist E."/>
            <person name="Wang M."/>
            <person name="Pitluck S."/>
            <person name="Vogel J.P."/>
            <person name="Garvin D.F."/>
            <person name="Mockler T.C."/>
            <person name="Schmutz J."/>
            <person name="Rokhsar D."/>
            <person name="Bevan M.W."/>
        </authorList>
    </citation>
    <scope>NUCLEOTIDE SEQUENCE</scope>
    <source>
        <strain evidence="4">Bd21</strain>
    </source>
</reference>
<dbReference type="EMBL" id="CM000883">
    <property type="protein sequence ID" value="PNT64461.1"/>
    <property type="molecule type" value="Genomic_DNA"/>
</dbReference>
<evidence type="ECO:0000313" key="5">
    <source>
        <dbReference type="EnsemblPlants" id="PNT64461"/>
    </source>
</evidence>
<feature type="domain" description="Sacsin/Nov" evidence="3">
    <location>
        <begin position="683"/>
        <end position="781"/>
    </location>
</feature>
<protein>
    <submittedName>
        <fullName evidence="4 5">Uncharacterized protein</fullName>
    </submittedName>
</protein>
<dbReference type="Gramene" id="PNT64461">
    <property type="protein sequence ID" value="PNT64461"/>
    <property type="gene ID" value="BRADI_4g28960v3"/>
</dbReference>
<feature type="domain" description="Protein NO VEIN C-terminal" evidence="2">
    <location>
        <begin position="2105"/>
        <end position="2186"/>
    </location>
</feature>
<evidence type="ECO:0000313" key="4">
    <source>
        <dbReference type="EMBL" id="PNT64461.1"/>
    </source>
</evidence>
<dbReference type="NCBIfam" id="NF047352">
    <property type="entry name" value="P_loop_sacsin"/>
    <property type="match status" value="1"/>
</dbReference>
<dbReference type="EnsemblPlants" id="PNT64461">
    <property type="protein sequence ID" value="PNT64461"/>
    <property type="gene ID" value="BRADI_4g28960v3"/>
</dbReference>
<feature type="non-terminal residue" evidence="4">
    <location>
        <position position="1"/>
    </location>
</feature>
<dbReference type="GO" id="GO:0009793">
    <property type="term" value="P:embryo development ending in seed dormancy"/>
    <property type="evidence" value="ECO:0000318"/>
    <property type="project" value="GO_Central"/>
</dbReference>
<reference evidence="5" key="3">
    <citation type="submission" date="2018-08" db="UniProtKB">
        <authorList>
            <consortium name="EnsemblPlants"/>
        </authorList>
    </citation>
    <scope>IDENTIFICATION</scope>
    <source>
        <strain evidence="5">cv. Bd21</strain>
    </source>
</reference>
<dbReference type="PANTHER" id="PTHR32387:SF18">
    <property type="entry name" value="PROTEIN NO VEIN C-TERMINAL DOMAIN-CONTAINING PROTEIN"/>
    <property type="match status" value="1"/>
</dbReference>
<dbReference type="Pfam" id="PF25794">
    <property type="entry name" value="SACS"/>
    <property type="match status" value="1"/>
</dbReference>
<keyword evidence="6" id="KW-1185">Reference proteome</keyword>
<evidence type="ECO:0000259" key="2">
    <source>
        <dbReference type="Pfam" id="PF13020"/>
    </source>
</evidence>
<feature type="compositionally biased region" description="Basic and acidic residues" evidence="1">
    <location>
        <begin position="2090"/>
        <end position="2099"/>
    </location>
</feature>
<evidence type="ECO:0000256" key="1">
    <source>
        <dbReference type="SAM" id="MobiDB-lite"/>
    </source>
</evidence>
<feature type="region of interest" description="Disordered" evidence="1">
    <location>
        <begin position="2067"/>
        <end position="2099"/>
    </location>
</feature>
<dbReference type="OrthoDB" id="743335at2759"/>
<dbReference type="GO" id="GO:0048364">
    <property type="term" value="P:root development"/>
    <property type="evidence" value="ECO:0000318"/>
    <property type="project" value="GO_Central"/>
</dbReference>
<evidence type="ECO:0000313" key="6">
    <source>
        <dbReference type="Proteomes" id="UP000008810"/>
    </source>
</evidence>
<evidence type="ECO:0000259" key="3">
    <source>
        <dbReference type="Pfam" id="PF25794"/>
    </source>
</evidence>
<gene>
    <name evidence="4" type="ORF">BRADI_4g28960v3</name>
</gene>
<name>A0A2K2CR10_BRADI</name>
<organism evidence="4">
    <name type="scientific">Brachypodium distachyon</name>
    <name type="common">Purple false brome</name>
    <name type="synonym">Trachynia distachya</name>
    <dbReference type="NCBI Taxonomy" id="15368"/>
    <lineage>
        <taxon>Eukaryota</taxon>
        <taxon>Viridiplantae</taxon>
        <taxon>Streptophyta</taxon>
        <taxon>Embryophyta</taxon>
        <taxon>Tracheophyta</taxon>
        <taxon>Spermatophyta</taxon>
        <taxon>Magnoliopsida</taxon>
        <taxon>Liliopsida</taxon>
        <taxon>Poales</taxon>
        <taxon>Poaceae</taxon>
        <taxon>BOP clade</taxon>
        <taxon>Pooideae</taxon>
        <taxon>Stipodae</taxon>
        <taxon>Brachypodieae</taxon>
        <taxon>Brachypodium</taxon>
    </lineage>
</organism>
<dbReference type="GO" id="GO:0005634">
    <property type="term" value="C:nucleus"/>
    <property type="evidence" value="ECO:0000318"/>
    <property type="project" value="GO_Central"/>
</dbReference>
<dbReference type="Proteomes" id="UP000008810">
    <property type="component" value="Chromosome 4"/>
</dbReference>
<dbReference type="InterPro" id="IPR058210">
    <property type="entry name" value="SACS/Nov_dom"/>
</dbReference>
<dbReference type="Gene3D" id="3.30.565.10">
    <property type="entry name" value="Histidine kinase-like ATPase, C-terminal domain"/>
    <property type="match status" value="1"/>
</dbReference>
<dbReference type="PANTHER" id="PTHR32387">
    <property type="entry name" value="WU:FJ29H11"/>
    <property type="match status" value="1"/>
</dbReference>
<dbReference type="Pfam" id="PF13020">
    <property type="entry name" value="NOV_C"/>
    <property type="match status" value="1"/>
</dbReference>
<dbReference type="GO" id="GO:0010305">
    <property type="term" value="P:leaf vascular tissue pattern formation"/>
    <property type="evidence" value="ECO:0000318"/>
    <property type="project" value="GO_Central"/>
</dbReference>
<dbReference type="InterPro" id="IPR036890">
    <property type="entry name" value="HATPase_C_sf"/>
</dbReference>
<feature type="region of interest" description="Disordered" evidence="1">
    <location>
        <begin position="1933"/>
        <end position="1973"/>
    </location>
</feature>
<accession>A0A2K2CR10</accession>
<sequence length="2206" mass="247692">SPKHTISFDKLQQFITTWSEPCRQLSVETILETMVNTYEPALTMKQRNRMKRIFTEYPAIGLLNVAVRLMGIPSLCRSLRLAVTDGTNDKAECINEGSNRPRDSVAIDDVIKRTTEYFESNIRGAEPGLFQVKKSLSLKKLHECEIWVTSQFSAQKFSALGHGAFLEFLERHGHHFSPNWSSFLNGDLSCSSSLEVSVVQQLIGVLLCQAESNWLENGEFSMDSLFMLLKRQSPTITVDIMQNKLGGLVDAIESQKKSGIQTNTTKFSIALLEKQWSGIGNAGMLRSDISEQTYPGSVSSQEAIKCLLKAPLLSDLLLWSNWDLLFAPSLGSFTHWLLNTGSIQELSCIVTTDGRFIRIDPSATVEHFLEAIIQQSPFQVAVKLLSLLHIYNGSSNAPISLLKCYAQRAIDAIINSNSDLVSAGSEGKIFVHGELRTEIAEKLDCSSHYNGRIQRSLEIPYVRRIKSKSLSNIDHTLHLIATFVLDCLGYLPSEFWSLAADILLSGLRSVTKNCYSSILHACSETWQLCMLRNIGLSLGVAEWVEDCCATCQTKHVHANGEINSSSQHSSAVSGRHQHENTNMLTATDVHTMNEGSRPFHGLEVTSDENKELLTKLDMADLLSTSNPPMVKETNLEEAALIIETIRKEEFGLDQTLSYTDKSFLEKQHARLGRALHCLSQELYSQDSHIILELIQNADDNTYLKDVEPTIGFVLQENGVAVLNNEKGFSADNIRALCDIGNSTKKGSNMGYIGNKGIGFKSVFRVSDAPEIHSNGFHVKFDISEGQIGFILPTVIPPFDTSSLSRILSPEDGHDGGSFWNTCISLPFRSNFREGTGMCSVMSMFSDLDPSLLLFLHRLKCIKFKNMLSGKFLVMRRKSLADGIVRISCGNDKVSWLVVTKKLEGSIVRHDVCCTEIAMAFSLQETEEGEYVPYLKQQPVFAFLPLRNYGLKFILQGDFVLPSSREEVDADSAWNQWLLSEFPTLFVGMQDSFCALPCFQKSPGKAVTALMSFVPLVGEVHGFFSQLPHLILSKLRLARCMILEGSSPHWVHPCNTLRGWDEQARTLLSDAVLCEHLHLGYLSKDVTISDTLSRALGIHEYGPKVLTDIMSSICRTDALLSHSSGNLPLRTSLESDILCSLQKMQCVPLSDGSFSFIANGPIWLNYDLLDSPPESEISMQSFPFLYCNLRIVSPSILSLSSKHSYIMGETRTNDLIDILLRIGVRKFSGHDIVKNHILASLSNATDAKAEEKVLTEYVSFIMQHLQSSCTSCKSEKEEIVSELRNRSILLTNNGYKCPADVPIHFSKHYGNSVDMGKLLQNVDTTWIELDTCYLMHHSAASLQFKKNSWRQFFEELGVTDFVQVVKVEKSISGVDYVQDGIPFQELTNMLSTFSSKNFRKKCIYLLEVLDKYWDGYYSTKSRSLTSATHCGEKRTVESSFMRCVRNFKWIASSMDDGLHYPRDLFCDLGNVRSLLGNVAPYAKPMLSSKSLQKDIGFKTKVSYGDALLILKHWIASQSPFSARMDQMCKFYAFLSEGAANGEINIKRDFLALCSIFTPLHRSRSTDLVTGRFMPSKDLYWHDPTGCSEMADAFVSVKRNMFPRRMLSMAYPSLHEFFTEICGVPKIPTFSDYLEILLQLSSVSLPSQVGNHVFRVFVRWADDLQSGSNKMNRILYLKESLQKLETTVLPTVVDKWVSLHPSFGLLCWADNDELKKEFNNSSEIDFIQFGELSLDDKQTLNGRVAALMDILGIPALSKVVDREAIFDGAGNNREKASLISWPLPYMQRYIYKMHRDTYNRFQQNEAMKLSRLEVIVVQKLFYKYTLKKHDSSSKRRFECQYILQGNILYATQEVDPHSVFLELSRLFFDGSVDLHCANFLHMIKTMADSGSTVKQIEFFIVNNQKVPELPEQEPVWSFSSSFVAKEIQMFTSQTVQFQPPHDPSHILKRKRDPGIISSNPLSDPKTAPDLRTPPRSQQYMKVNDMALTSELSKPVKCGHMEDTSVSTKLEGVHVVKKDLMTENMSVEESTMEVGDEPACLNLEEGILPSLVDETELTNIDEKLADVAEEKDNLDTGPPAGRQLGAGTPGEATIRKTDERSRTGRLDEAVVHQYLVGQLGSNNVKWVNEENESGLPYDILITSGDGTTEYVEVKATVASSKDWFHITPREWQFALEKGDLFSIAHVLLKCSDKANIVMLKNPQKLCQQK</sequence>
<dbReference type="InterPro" id="IPR024975">
    <property type="entry name" value="NOV_C"/>
</dbReference>
<feature type="non-terminal residue" evidence="4">
    <location>
        <position position="2206"/>
    </location>
</feature>
<proteinExistence type="predicted"/>
<dbReference type="SUPFAM" id="SSF55874">
    <property type="entry name" value="ATPase domain of HSP90 chaperone/DNA topoisomerase II/histidine kinase"/>
    <property type="match status" value="1"/>
</dbReference>